<dbReference type="SMART" id="SM00388">
    <property type="entry name" value="HisKA"/>
    <property type="match status" value="1"/>
</dbReference>
<dbReference type="InterPro" id="IPR000014">
    <property type="entry name" value="PAS"/>
</dbReference>
<dbReference type="InterPro" id="IPR004358">
    <property type="entry name" value="Sig_transdc_His_kin-like_C"/>
</dbReference>
<dbReference type="AlphaFoldDB" id="A0AAX4HP64"/>
<dbReference type="GO" id="GO:0030295">
    <property type="term" value="F:protein kinase activator activity"/>
    <property type="evidence" value="ECO:0007669"/>
    <property type="project" value="TreeGrafter"/>
</dbReference>
<feature type="domain" description="PAS" evidence="14">
    <location>
        <begin position="157"/>
        <end position="230"/>
    </location>
</feature>
<dbReference type="Pfam" id="PF13426">
    <property type="entry name" value="PAS_9"/>
    <property type="match status" value="2"/>
</dbReference>
<keyword evidence="17" id="KW-1185">Reference proteome</keyword>
<gene>
    <name evidence="16" type="ORF">SOO65_20330</name>
</gene>
<dbReference type="InterPro" id="IPR036890">
    <property type="entry name" value="HATPase_C_sf"/>
</dbReference>
<dbReference type="SMART" id="SM00387">
    <property type="entry name" value="HATPase_c"/>
    <property type="match status" value="1"/>
</dbReference>
<reference evidence="16 17" key="1">
    <citation type="submission" date="2023-11" db="EMBL/GenBank/DDBJ databases">
        <title>Peredibacter starrii A3.12.</title>
        <authorList>
            <person name="Mitchell R.J."/>
        </authorList>
    </citation>
    <scope>NUCLEOTIDE SEQUENCE [LARGE SCALE GENOMIC DNA]</scope>
    <source>
        <strain evidence="16 17">A3.12</strain>
    </source>
</reference>
<evidence type="ECO:0000256" key="9">
    <source>
        <dbReference type="ARBA" id="ARBA00022840"/>
    </source>
</evidence>
<dbReference type="SUPFAM" id="SSF55785">
    <property type="entry name" value="PYP-like sensor domain (PAS domain)"/>
    <property type="match status" value="2"/>
</dbReference>
<dbReference type="GO" id="GO:0005524">
    <property type="term" value="F:ATP binding"/>
    <property type="evidence" value="ECO:0007669"/>
    <property type="project" value="UniProtKB-KW"/>
</dbReference>
<keyword evidence="8 16" id="KW-0418">Kinase</keyword>
<dbReference type="PANTHER" id="PTHR42878">
    <property type="entry name" value="TWO-COMPONENT HISTIDINE KINASE"/>
    <property type="match status" value="1"/>
</dbReference>
<evidence type="ECO:0000256" key="3">
    <source>
        <dbReference type="ARBA" id="ARBA00012438"/>
    </source>
</evidence>
<name>A0AAX4HP64_9BACT</name>
<feature type="domain" description="PAS" evidence="14">
    <location>
        <begin position="29"/>
        <end position="75"/>
    </location>
</feature>
<evidence type="ECO:0000256" key="8">
    <source>
        <dbReference type="ARBA" id="ARBA00022777"/>
    </source>
</evidence>
<dbReference type="Pfam" id="PF00512">
    <property type="entry name" value="HisKA"/>
    <property type="match status" value="1"/>
</dbReference>
<keyword evidence="9" id="KW-0067">ATP-binding</keyword>
<dbReference type="PROSITE" id="PS50109">
    <property type="entry name" value="HIS_KIN"/>
    <property type="match status" value="1"/>
</dbReference>
<dbReference type="InterPro" id="IPR005467">
    <property type="entry name" value="His_kinase_dom"/>
</dbReference>
<feature type="domain" description="Histidine kinase" evidence="13">
    <location>
        <begin position="320"/>
        <end position="540"/>
    </location>
</feature>
<comment type="subcellular location">
    <subcellularLocation>
        <location evidence="2">Membrane</location>
        <topology evidence="2">Multi-pass membrane protein</topology>
    </subcellularLocation>
</comment>
<comment type="catalytic activity">
    <reaction evidence="1">
        <text>ATP + protein L-histidine = ADP + protein N-phospho-L-histidine.</text>
        <dbReference type="EC" id="2.7.13.3"/>
    </reaction>
</comment>
<dbReference type="Gene3D" id="3.30.450.20">
    <property type="entry name" value="PAS domain"/>
    <property type="match status" value="2"/>
</dbReference>
<dbReference type="PROSITE" id="PS50113">
    <property type="entry name" value="PAC"/>
    <property type="match status" value="2"/>
</dbReference>
<dbReference type="InterPro" id="IPR036097">
    <property type="entry name" value="HisK_dim/P_sf"/>
</dbReference>
<dbReference type="InterPro" id="IPR003661">
    <property type="entry name" value="HisK_dim/P_dom"/>
</dbReference>
<keyword evidence="6" id="KW-0812">Transmembrane</keyword>
<dbReference type="GO" id="GO:0000156">
    <property type="term" value="F:phosphorelay response regulator activity"/>
    <property type="evidence" value="ECO:0007669"/>
    <property type="project" value="TreeGrafter"/>
</dbReference>
<evidence type="ECO:0000313" key="16">
    <source>
        <dbReference type="EMBL" id="WPU65047.1"/>
    </source>
</evidence>
<proteinExistence type="predicted"/>
<accession>A0AAX4HP64</accession>
<evidence type="ECO:0000256" key="5">
    <source>
        <dbReference type="ARBA" id="ARBA00022679"/>
    </source>
</evidence>
<dbReference type="InterPro" id="IPR050351">
    <property type="entry name" value="BphY/WalK/GraS-like"/>
</dbReference>
<dbReference type="InterPro" id="IPR003594">
    <property type="entry name" value="HATPase_dom"/>
</dbReference>
<dbReference type="GO" id="GO:0007234">
    <property type="term" value="P:osmosensory signaling via phosphorelay pathway"/>
    <property type="evidence" value="ECO:0007669"/>
    <property type="project" value="TreeGrafter"/>
</dbReference>
<evidence type="ECO:0000259" key="14">
    <source>
        <dbReference type="PROSITE" id="PS50112"/>
    </source>
</evidence>
<evidence type="ECO:0000256" key="11">
    <source>
        <dbReference type="ARBA" id="ARBA00023012"/>
    </source>
</evidence>
<evidence type="ECO:0000256" key="6">
    <source>
        <dbReference type="ARBA" id="ARBA00022692"/>
    </source>
</evidence>
<dbReference type="CDD" id="cd00130">
    <property type="entry name" value="PAS"/>
    <property type="match status" value="2"/>
</dbReference>
<dbReference type="SMART" id="SM00086">
    <property type="entry name" value="PAC"/>
    <property type="match status" value="2"/>
</dbReference>
<evidence type="ECO:0000256" key="1">
    <source>
        <dbReference type="ARBA" id="ARBA00000085"/>
    </source>
</evidence>
<evidence type="ECO:0000256" key="12">
    <source>
        <dbReference type="ARBA" id="ARBA00023136"/>
    </source>
</evidence>
<dbReference type="EC" id="2.7.13.3" evidence="3"/>
<dbReference type="PANTHER" id="PTHR42878:SF7">
    <property type="entry name" value="SENSOR HISTIDINE KINASE GLRK"/>
    <property type="match status" value="1"/>
</dbReference>
<evidence type="ECO:0000256" key="7">
    <source>
        <dbReference type="ARBA" id="ARBA00022741"/>
    </source>
</evidence>
<dbReference type="InterPro" id="IPR000700">
    <property type="entry name" value="PAS-assoc_C"/>
</dbReference>
<dbReference type="Gene3D" id="3.30.565.10">
    <property type="entry name" value="Histidine kinase-like ATPase, C-terminal domain"/>
    <property type="match status" value="1"/>
</dbReference>
<evidence type="ECO:0000313" key="17">
    <source>
        <dbReference type="Proteomes" id="UP001324634"/>
    </source>
</evidence>
<dbReference type="InterPro" id="IPR001610">
    <property type="entry name" value="PAC"/>
</dbReference>
<dbReference type="InterPro" id="IPR035965">
    <property type="entry name" value="PAS-like_dom_sf"/>
</dbReference>
<keyword evidence="12" id="KW-0472">Membrane</keyword>
<keyword evidence="11" id="KW-0902">Two-component regulatory system</keyword>
<dbReference type="PRINTS" id="PR00344">
    <property type="entry name" value="BCTRLSENSOR"/>
</dbReference>
<feature type="domain" description="PAC" evidence="15">
    <location>
        <begin position="232"/>
        <end position="284"/>
    </location>
</feature>
<keyword evidence="7" id="KW-0547">Nucleotide-binding</keyword>
<dbReference type="NCBIfam" id="TIGR00229">
    <property type="entry name" value="sensory_box"/>
    <property type="match status" value="2"/>
</dbReference>
<dbReference type="SMART" id="SM00091">
    <property type="entry name" value="PAS"/>
    <property type="match status" value="2"/>
</dbReference>
<dbReference type="SUPFAM" id="SSF47384">
    <property type="entry name" value="Homodimeric domain of signal transducing histidine kinase"/>
    <property type="match status" value="1"/>
</dbReference>
<dbReference type="Proteomes" id="UP001324634">
    <property type="component" value="Chromosome"/>
</dbReference>
<dbReference type="SUPFAM" id="SSF55874">
    <property type="entry name" value="ATPase domain of HSP90 chaperone/DNA topoisomerase II/histidine kinase"/>
    <property type="match status" value="1"/>
</dbReference>
<evidence type="ECO:0000259" key="15">
    <source>
        <dbReference type="PROSITE" id="PS50113"/>
    </source>
</evidence>
<dbReference type="EMBL" id="CP139487">
    <property type="protein sequence ID" value="WPU65047.1"/>
    <property type="molecule type" value="Genomic_DNA"/>
</dbReference>
<evidence type="ECO:0000256" key="2">
    <source>
        <dbReference type="ARBA" id="ARBA00004141"/>
    </source>
</evidence>
<dbReference type="GO" id="GO:0000155">
    <property type="term" value="F:phosphorelay sensor kinase activity"/>
    <property type="evidence" value="ECO:0007669"/>
    <property type="project" value="InterPro"/>
</dbReference>
<sequence length="543" mass="62649">MSNKILNTSPFESSESVHTPISPLVATAEEEKFRLLVESVRDYGIFLIDKKGFIESWNIGAERIKGYQADEIIGKHFSIFYTSEDKIRRHPQFELEIAEKIGKYEEEGWRVRKDGTRFWSNIVITALRDKTGALVGFAKVTRDLTERKNAEEKLKLSEERARKMFESVKDYAMITLNCDGTIATWNEGARRIKGYETKEIIGKHFSVFYPETDIQMGKCEYGLNEAIETGRFEDDGWQVRKDGTRFWASVIITAIRDNDGSIIAFSQVTRDMTERKRTDDLLRMSYANLEKRIDERTNQLMSTNIKLQEAIQVRDEFLSIASHELRTPLTPLKLQVQRLLKSIHHKTLHSMSEKSLEKIISGCDTSISRLSSLIDNLLDVSRINMGKLNLNIEKFDLKEMASELLDRYRLEIRNSETDVTLTVKDPIWGNFDRLRIEQVFTNLLTNALKYGERKPVRIEIYEENGCAHFTFHDRGLGIPPKDLERVFERFERLHAEDTVGGLGLGLYITRQIIEAHGGTINAESSKEWGTLFKVKIPLNHLEP</sequence>
<dbReference type="Gene3D" id="1.10.287.130">
    <property type="match status" value="1"/>
</dbReference>
<evidence type="ECO:0000256" key="4">
    <source>
        <dbReference type="ARBA" id="ARBA00022553"/>
    </source>
</evidence>
<dbReference type="KEGG" id="psti:SOO65_20330"/>
<dbReference type="CDD" id="cd00075">
    <property type="entry name" value="HATPase"/>
    <property type="match status" value="1"/>
</dbReference>
<feature type="domain" description="PAC" evidence="15">
    <location>
        <begin position="104"/>
        <end position="156"/>
    </location>
</feature>
<protein>
    <recommendedName>
        <fullName evidence="3">histidine kinase</fullName>
        <ecNumber evidence="3">2.7.13.3</ecNumber>
    </recommendedName>
</protein>
<evidence type="ECO:0000259" key="13">
    <source>
        <dbReference type="PROSITE" id="PS50109"/>
    </source>
</evidence>
<dbReference type="Pfam" id="PF02518">
    <property type="entry name" value="HATPase_c"/>
    <property type="match status" value="1"/>
</dbReference>
<keyword evidence="4" id="KW-0597">Phosphoprotein</keyword>
<keyword evidence="5" id="KW-0808">Transferase</keyword>
<dbReference type="FunFam" id="3.30.565.10:FF:000006">
    <property type="entry name" value="Sensor histidine kinase WalK"/>
    <property type="match status" value="1"/>
</dbReference>
<dbReference type="PROSITE" id="PS50112">
    <property type="entry name" value="PAS"/>
    <property type="match status" value="2"/>
</dbReference>
<organism evidence="16 17">
    <name type="scientific">Peredibacter starrii</name>
    <dbReference type="NCBI Taxonomy" id="28202"/>
    <lineage>
        <taxon>Bacteria</taxon>
        <taxon>Pseudomonadati</taxon>
        <taxon>Bdellovibrionota</taxon>
        <taxon>Bacteriovoracia</taxon>
        <taxon>Bacteriovoracales</taxon>
        <taxon>Bacteriovoracaceae</taxon>
        <taxon>Peredibacter</taxon>
    </lineage>
</organism>
<keyword evidence="10" id="KW-1133">Transmembrane helix</keyword>
<evidence type="ECO:0000256" key="10">
    <source>
        <dbReference type="ARBA" id="ARBA00022989"/>
    </source>
</evidence>
<dbReference type="GO" id="GO:0016020">
    <property type="term" value="C:membrane"/>
    <property type="evidence" value="ECO:0007669"/>
    <property type="project" value="UniProtKB-SubCell"/>
</dbReference>
<dbReference type="RefSeq" id="WP_321395006.1">
    <property type="nucleotide sequence ID" value="NZ_CP139487.1"/>
</dbReference>
<dbReference type="CDD" id="cd00082">
    <property type="entry name" value="HisKA"/>
    <property type="match status" value="1"/>
</dbReference>